<feature type="transmembrane region" description="Helical" evidence="1">
    <location>
        <begin position="57"/>
        <end position="79"/>
    </location>
</feature>
<keyword evidence="1" id="KW-1133">Transmembrane helix</keyword>
<keyword evidence="1" id="KW-0812">Transmembrane</keyword>
<dbReference type="EMBL" id="CAJNNW010016292">
    <property type="protein sequence ID" value="CAE8658833.1"/>
    <property type="molecule type" value="Genomic_DNA"/>
</dbReference>
<proteinExistence type="predicted"/>
<keyword evidence="1" id="KW-0472">Membrane</keyword>
<dbReference type="Proteomes" id="UP000626109">
    <property type="component" value="Unassembled WGS sequence"/>
</dbReference>
<comment type="caution">
    <text evidence="2">The sequence shown here is derived from an EMBL/GenBank/DDBJ whole genome shotgun (WGS) entry which is preliminary data.</text>
</comment>
<evidence type="ECO:0000313" key="3">
    <source>
        <dbReference type="Proteomes" id="UP000626109"/>
    </source>
</evidence>
<gene>
    <name evidence="2" type="ORF">PGLA2088_LOCUS13588</name>
</gene>
<dbReference type="AlphaFoldDB" id="A0A813J0J6"/>
<evidence type="ECO:0000256" key="1">
    <source>
        <dbReference type="SAM" id="Phobius"/>
    </source>
</evidence>
<accession>A0A813J0J6</accession>
<reference evidence="2" key="1">
    <citation type="submission" date="2021-02" db="EMBL/GenBank/DDBJ databases">
        <authorList>
            <person name="Dougan E. K."/>
            <person name="Rhodes N."/>
            <person name="Thang M."/>
            <person name="Chan C."/>
        </authorList>
    </citation>
    <scope>NUCLEOTIDE SEQUENCE</scope>
</reference>
<evidence type="ECO:0000313" key="2">
    <source>
        <dbReference type="EMBL" id="CAE8658833.1"/>
    </source>
</evidence>
<name>A0A813J0J6_POLGL</name>
<organism evidence="2 3">
    <name type="scientific">Polarella glacialis</name>
    <name type="common">Dinoflagellate</name>
    <dbReference type="NCBI Taxonomy" id="89957"/>
    <lineage>
        <taxon>Eukaryota</taxon>
        <taxon>Sar</taxon>
        <taxon>Alveolata</taxon>
        <taxon>Dinophyceae</taxon>
        <taxon>Suessiales</taxon>
        <taxon>Suessiaceae</taxon>
        <taxon>Polarella</taxon>
    </lineage>
</organism>
<sequence length="206" mass="22413">MVRCPSETVGPYLGAGRGLFFGRTTKPARHRRSHPGGAEVLPCRATGVTRHLGGLLVMAHVAAVAIHQALVVVGFAFGFNCTGRRRAQWWAASVLWRVASDGLLRPGEMLLLKRRAVKLPDDLLALDIASCVNNRGTQESEAFGQTPVCVDHGPVTINWLRWLVKPLHGASRATAVEARRNHRGCASMLPLLGPLQMKTRDSESSR</sequence>
<protein>
    <submittedName>
        <fullName evidence="2">Uncharacterized protein</fullName>
    </submittedName>
</protein>